<proteinExistence type="predicted"/>
<gene>
    <name evidence="1" type="ORF">ACFSOZ_26675</name>
</gene>
<dbReference type="Proteomes" id="UP001597405">
    <property type="component" value="Unassembled WGS sequence"/>
</dbReference>
<reference evidence="2" key="1">
    <citation type="journal article" date="2019" name="Int. J. Syst. Evol. Microbiol.">
        <title>The Global Catalogue of Microorganisms (GCM) 10K type strain sequencing project: providing services to taxonomists for standard genome sequencing and annotation.</title>
        <authorList>
            <consortium name="The Broad Institute Genomics Platform"/>
            <consortium name="The Broad Institute Genome Sequencing Center for Infectious Disease"/>
            <person name="Wu L."/>
            <person name="Ma J."/>
        </authorList>
    </citation>
    <scope>NUCLEOTIDE SEQUENCE [LARGE SCALE GENOMIC DNA]</scope>
    <source>
        <strain evidence="2">CGMCC 1.16225</strain>
    </source>
</reference>
<name>A0ABW4UI72_9HYPH</name>
<sequence length="60" mass="6771">MIATFDLEAARNGNVYRAARLSMLTQQMLRHIERTDASARKVEQVLATLAEANALMRHQS</sequence>
<evidence type="ECO:0000313" key="2">
    <source>
        <dbReference type="Proteomes" id="UP001597405"/>
    </source>
</evidence>
<accession>A0ABW4UI72</accession>
<protein>
    <submittedName>
        <fullName evidence="1">Uncharacterized protein</fullName>
    </submittedName>
</protein>
<dbReference type="EMBL" id="JBHUGZ010000017">
    <property type="protein sequence ID" value="MFD1986035.1"/>
    <property type="molecule type" value="Genomic_DNA"/>
</dbReference>
<organism evidence="1 2">
    <name type="scientific">Mesorhizobium newzealandense</name>
    <dbReference type="NCBI Taxonomy" id="1300302"/>
    <lineage>
        <taxon>Bacteria</taxon>
        <taxon>Pseudomonadati</taxon>
        <taxon>Pseudomonadota</taxon>
        <taxon>Alphaproteobacteria</taxon>
        <taxon>Hyphomicrobiales</taxon>
        <taxon>Phyllobacteriaceae</taxon>
        <taxon>Mesorhizobium</taxon>
    </lineage>
</organism>
<evidence type="ECO:0000313" key="1">
    <source>
        <dbReference type="EMBL" id="MFD1986035.1"/>
    </source>
</evidence>
<dbReference type="RefSeq" id="WP_379103253.1">
    <property type="nucleotide sequence ID" value="NZ_JBHUGZ010000017.1"/>
</dbReference>
<comment type="caution">
    <text evidence="1">The sequence shown here is derived from an EMBL/GenBank/DDBJ whole genome shotgun (WGS) entry which is preliminary data.</text>
</comment>
<keyword evidence="2" id="KW-1185">Reference proteome</keyword>